<dbReference type="InterPro" id="IPR041700">
    <property type="entry name" value="OMP_b-brl_3"/>
</dbReference>
<dbReference type="SUPFAM" id="SSF49464">
    <property type="entry name" value="Carboxypeptidase regulatory domain-like"/>
    <property type="match status" value="1"/>
</dbReference>
<dbReference type="SUPFAM" id="SSF56935">
    <property type="entry name" value="Porins"/>
    <property type="match status" value="1"/>
</dbReference>
<sequence length="940" mass="107460">MKKCLLLLLISCIGWSAMAQTTGRYTIKGTVMDSTGNKLPGATVMLLLPKDSSLVNYGRTDTEGALEFKNVKRITYLLKISYVGYLPFQQEVKPTDEAINELGTLQMKELNQDLFEVVIKTARAPLSIRGDTVEYNASSFKVPPGSTVEDLLRRLPGMQIGQDGSIQAQGEEVKRVTVDGKRFFGDDPKMATKNLPADAISKVQVFNDKSEQSRITGVDDGKREKTVNLELKDSHKKGGFGKATLGAGTDSRAEAKINYNRFNDKQQFAIVGFGNNVNQTGMSWDDYQDFRGSQSFNWGDNADFGFSSGGMYYYSSGDDESVTLQPGGGSRDRGFTKNYAGGANYNYDDKKTKLNTSYFYNQTEQTLDAFSQRENFLSNNTSFRTLNDNTRLNFNANHRGNLRFEKKLDSLNTLVIFSNGRYGQGNNRYNSLQQFYRNDGTLSNQSTINNFNQFNSFAIENAMIYRHEFRKKGRNFAASVTYNVSNSQGDGDQRSVNEFFFEGNRPDSLLNISQVNQTNSLRNVIKSSVYYIEPFAKKFFWETFYNFSYRTDEVDRDVSDRRGDVEVRNSFLSRYYTNNFTYNRLGTSVRYSHKGLNLVAGLAGQQFKLRGKYAEDQTSRDFGRIDRTFFAWIPNVSFNYNLKNNRYLRANYSVSLQEPSIRDLQPIVDNSNPLYIQIGNPDLLPQTYHNASVGYSHFNPGNFTQFFVSLNYTYNVNQIIYNQTIDENFVTTTRPTNITGGERLGVYGNYGFPLKKTKATLNVFSSLNFSNNITFINAVENQTRTDAYNVGVRLDLTPVDWLTFYPNANWNISNTRYSINTSQNQQIVNNTYGAEMNIRLPKDIFIKSDFVHRSYVNERFGFNQQIPILNMAVYKLFLKNKRGEMRLTAYDVFNQNRGITQFASQNFVSQEQIQTLARYFMLSFSYNMRGMKSTIRRQSY</sequence>
<dbReference type="PANTHER" id="PTHR30069">
    <property type="entry name" value="TONB-DEPENDENT OUTER MEMBRANE RECEPTOR"/>
    <property type="match status" value="1"/>
</dbReference>
<dbReference type="PANTHER" id="PTHR30069:SF29">
    <property type="entry name" value="HEMOGLOBIN AND HEMOGLOBIN-HAPTOGLOBIN-BINDING PROTEIN 1-RELATED"/>
    <property type="match status" value="1"/>
</dbReference>
<dbReference type="Gene3D" id="2.60.40.1120">
    <property type="entry name" value="Carboxypeptidase-like, regulatory domain"/>
    <property type="match status" value="1"/>
</dbReference>
<keyword evidence="5" id="KW-1185">Reference proteome</keyword>
<feature type="domain" description="Outer membrane protein beta-barrel" evidence="3">
    <location>
        <begin position="467"/>
        <end position="768"/>
    </location>
</feature>
<comment type="caution">
    <text evidence="4">The sequence shown here is derived from an EMBL/GenBank/DDBJ whole genome shotgun (WGS) entry which is preliminary data.</text>
</comment>
<dbReference type="GO" id="GO:0044718">
    <property type="term" value="P:siderophore transmembrane transport"/>
    <property type="evidence" value="ECO:0007669"/>
    <property type="project" value="TreeGrafter"/>
</dbReference>
<evidence type="ECO:0000256" key="1">
    <source>
        <dbReference type="ARBA" id="ARBA00022729"/>
    </source>
</evidence>
<dbReference type="EMBL" id="JACHGF010000002">
    <property type="protein sequence ID" value="MBB5283058.1"/>
    <property type="molecule type" value="Genomic_DNA"/>
</dbReference>
<feature type="signal peptide" evidence="2">
    <location>
        <begin position="1"/>
        <end position="19"/>
    </location>
</feature>
<dbReference type="GO" id="GO:0015344">
    <property type="term" value="F:siderophore uptake transmembrane transporter activity"/>
    <property type="evidence" value="ECO:0007669"/>
    <property type="project" value="TreeGrafter"/>
</dbReference>
<dbReference type="Pfam" id="PF14905">
    <property type="entry name" value="OMP_b-brl_3"/>
    <property type="match status" value="1"/>
</dbReference>
<evidence type="ECO:0000313" key="4">
    <source>
        <dbReference type="EMBL" id="MBB5283058.1"/>
    </source>
</evidence>
<dbReference type="InterPro" id="IPR008969">
    <property type="entry name" value="CarboxyPept-like_regulatory"/>
</dbReference>
<reference evidence="4 5" key="1">
    <citation type="submission" date="2020-08" db="EMBL/GenBank/DDBJ databases">
        <title>Genomic Encyclopedia of Type Strains, Phase IV (KMG-IV): sequencing the most valuable type-strain genomes for metagenomic binning, comparative biology and taxonomic classification.</title>
        <authorList>
            <person name="Goeker M."/>
        </authorList>
    </citation>
    <scope>NUCLEOTIDE SEQUENCE [LARGE SCALE GENOMIC DNA]</scope>
    <source>
        <strain evidence="4 5">DSM 105074</strain>
    </source>
</reference>
<name>A0A840TST8_9BACT</name>
<dbReference type="Proteomes" id="UP000557307">
    <property type="component" value="Unassembled WGS sequence"/>
</dbReference>
<accession>A0A840TST8</accession>
<dbReference type="RefSeq" id="WP_343062966.1">
    <property type="nucleotide sequence ID" value="NZ_JACHGF010000002.1"/>
</dbReference>
<dbReference type="AlphaFoldDB" id="A0A840TST8"/>
<protein>
    <recommendedName>
        <fullName evidence="3">Outer membrane protein beta-barrel domain-containing protein</fullName>
    </recommendedName>
</protein>
<evidence type="ECO:0000256" key="2">
    <source>
        <dbReference type="SAM" id="SignalP"/>
    </source>
</evidence>
<dbReference type="InterPro" id="IPR039426">
    <property type="entry name" value="TonB-dep_rcpt-like"/>
</dbReference>
<evidence type="ECO:0000259" key="3">
    <source>
        <dbReference type="Pfam" id="PF14905"/>
    </source>
</evidence>
<dbReference type="Pfam" id="PF13620">
    <property type="entry name" value="CarboxypepD_reg"/>
    <property type="match status" value="1"/>
</dbReference>
<proteinExistence type="predicted"/>
<organism evidence="4 5">
    <name type="scientific">Rhabdobacter roseus</name>
    <dbReference type="NCBI Taxonomy" id="1655419"/>
    <lineage>
        <taxon>Bacteria</taxon>
        <taxon>Pseudomonadati</taxon>
        <taxon>Bacteroidota</taxon>
        <taxon>Cytophagia</taxon>
        <taxon>Cytophagales</taxon>
        <taxon>Cytophagaceae</taxon>
        <taxon>Rhabdobacter</taxon>
    </lineage>
</organism>
<feature type="chain" id="PRO_5032808169" description="Outer membrane protein beta-barrel domain-containing protein" evidence="2">
    <location>
        <begin position="20"/>
        <end position="940"/>
    </location>
</feature>
<gene>
    <name evidence="4" type="ORF">HNQ92_001184</name>
</gene>
<evidence type="ECO:0000313" key="5">
    <source>
        <dbReference type="Proteomes" id="UP000557307"/>
    </source>
</evidence>
<keyword evidence="1 2" id="KW-0732">Signal</keyword>